<dbReference type="PANTHER" id="PTHR43708:SF5">
    <property type="entry name" value="CONSERVED EXPRESSED OXIDOREDUCTASE (EUROFUNG)-RELATED"/>
    <property type="match status" value="1"/>
</dbReference>
<dbReference type="AlphaFoldDB" id="A0A0A3J168"/>
<dbReference type="RefSeq" id="WP_036179181.1">
    <property type="nucleotide sequence ID" value="NZ_AVCZ01000045.1"/>
</dbReference>
<gene>
    <name evidence="5" type="ORF">CD30_16845</name>
</gene>
<comment type="similarity">
    <text evidence="1">Belongs to the Gfo/Idh/MocA family.</text>
</comment>
<comment type="caution">
    <text evidence="5">The sequence shown here is derived from an EMBL/GenBank/DDBJ whole genome shotgun (WGS) entry which is preliminary data.</text>
</comment>
<evidence type="ECO:0000256" key="1">
    <source>
        <dbReference type="ARBA" id="ARBA00010928"/>
    </source>
</evidence>
<dbReference type="eggNOG" id="COG0673">
    <property type="taxonomic scope" value="Bacteria"/>
</dbReference>
<dbReference type="SUPFAM" id="SSF51735">
    <property type="entry name" value="NAD(P)-binding Rossmann-fold domains"/>
    <property type="match status" value="1"/>
</dbReference>
<dbReference type="OrthoDB" id="6183734at2"/>
<dbReference type="PANTHER" id="PTHR43708">
    <property type="entry name" value="CONSERVED EXPRESSED OXIDOREDUCTASE (EUROFUNG)"/>
    <property type="match status" value="1"/>
</dbReference>
<sequence>MDILSYKPPIPEDKSLRIGIVGAGEIVREAHLPAYQKAGFKVVAIYNRTRSRAEELAEKFDIPYVLDSIEELVNHPEVDIVDIALTAEMQLSVVELAAKAKKHILCQKPLADTFENAKKIVDIGKKYNVKIAVNQQMRWAPSIRAASDIISRGWIGELVSASIQVNVLTQFENWPFLKEIDTLEIMYHSIHYMDSIRFLYGTPEYIYADGARFPGQNVKGETRTMIHMKFPGEVRGLIYDTHNNQFTQDDWYAVYRFEGTEGVIKGENGALYNYPIGREDSLTFTSNILQKGTWINPKLEGKWFPDAFIGTMGELMNAILNDSQPENSAEDNLKTLQMVYASYQSMKENRPVYLEEIN</sequence>
<dbReference type="Gene3D" id="3.40.50.720">
    <property type="entry name" value="NAD(P)-binding Rossmann-like Domain"/>
    <property type="match status" value="1"/>
</dbReference>
<evidence type="ECO:0000313" key="6">
    <source>
        <dbReference type="Proteomes" id="UP000030595"/>
    </source>
</evidence>
<dbReference type="InterPro" id="IPR036291">
    <property type="entry name" value="NAD(P)-bd_dom_sf"/>
</dbReference>
<dbReference type="Gene3D" id="3.30.360.10">
    <property type="entry name" value="Dihydrodipicolinate Reductase, domain 2"/>
    <property type="match status" value="1"/>
</dbReference>
<evidence type="ECO:0000256" key="2">
    <source>
        <dbReference type="ARBA" id="ARBA00023002"/>
    </source>
</evidence>
<dbReference type="Pfam" id="PF22725">
    <property type="entry name" value="GFO_IDH_MocA_C3"/>
    <property type="match status" value="1"/>
</dbReference>
<dbReference type="Pfam" id="PF01408">
    <property type="entry name" value="GFO_IDH_MocA"/>
    <property type="match status" value="1"/>
</dbReference>
<dbReference type="GO" id="GO:0016491">
    <property type="term" value="F:oxidoreductase activity"/>
    <property type="evidence" value="ECO:0007669"/>
    <property type="project" value="UniProtKB-KW"/>
</dbReference>
<dbReference type="InterPro" id="IPR051317">
    <property type="entry name" value="Gfo/Idh/MocA_oxidoreduct"/>
</dbReference>
<dbReference type="GO" id="GO:0000166">
    <property type="term" value="F:nucleotide binding"/>
    <property type="evidence" value="ECO:0007669"/>
    <property type="project" value="InterPro"/>
</dbReference>
<proteinExistence type="inferred from homology"/>
<feature type="domain" description="GFO/IDH/MocA-like oxidoreductase" evidence="4">
    <location>
        <begin position="143"/>
        <end position="264"/>
    </location>
</feature>
<dbReference type="Proteomes" id="UP000030595">
    <property type="component" value="Unassembled WGS sequence"/>
</dbReference>
<dbReference type="EMBL" id="JPVQ01000045">
    <property type="protein sequence ID" value="KGR89465.1"/>
    <property type="molecule type" value="Genomic_DNA"/>
</dbReference>
<name>A0A0A3J168_9BACL</name>
<evidence type="ECO:0000259" key="4">
    <source>
        <dbReference type="Pfam" id="PF22725"/>
    </source>
</evidence>
<evidence type="ECO:0000313" key="5">
    <source>
        <dbReference type="EMBL" id="KGR89465.1"/>
    </source>
</evidence>
<protein>
    <submittedName>
        <fullName evidence="5">Oxidoreductase</fullName>
    </submittedName>
</protein>
<organism evidence="5 6">
    <name type="scientific">Ureibacillus massiliensis 4400831 = CIP 108448 = CCUG 49529</name>
    <dbReference type="NCBI Taxonomy" id="1211035"/>
    <lineage>
        <taxon>Bacteria</taxon>
        <taxon>Bacillati</taxon>
        <taxon>Bacillota</taxon>
        <taxon>Bacilli</taxon>
        <taxon>Bacillales</taxon>
        <taxon>Caryophanaceae</taxon>
        <taxon>Ureibacillus</taxon>
    </lineage>
</organism>
<keyword evidence="2" id="KW-0560">Oxidoreductase</keyword>
<dbReference type="SUPFAM" id="SSF55347">
    <property type="entry name" value="Glyceraldehyde-3-phosphate dehydrogenase-like, C-terminal domain"/>
    <property type="match status" value="1"/>
</dbReference>
<dbReference type="InterPro" id="IPR055170">
    <property type="entry name" value="GFO_IDH_MocA-like_dom"/>
</dbReference>
<accession>A0A0A3J168</accession>
<dbReference type="InterPro" id="IPR000683">
    <property type="entry name" value="Gfo/Idh/MocA-like_OxRdtase_N"/>
</dbReference>
<keyword evidence="6" id="KW-1185">Reference proteome</keyword>
<reference evidence="5 6" key="1">
    <citation type="submission" date="2014-02" db="EMBL/GenBank/DDBJ databases">
        <title>Draft genome sequence of Lysinibacillus massiliensis CCUG 49529.</title>
        <authorList>
            <person name="Zhang F."/>
            <person name="Wang G."/>
            <person name="Zhang L."/>
        </authorList>
    </citation>
    <scope>NUCLEOTIDE SEQUENCE [LARGE SCALE GENOMIC DNA]</scope>
    <source>
        <strain evidence="5 6">CCUG 49529</strain>
    </source>
</reference>
<feature type="domain" description="Gfo/Idh/MocA-like oxidoreductase N-terminal" evidence="3">
    <location>
        <begin position="16"/>
        <end position="134"/>
    </location>
</feature>
<evidence type="ECO:0000259" key="3">
    <source>
        <dbReference type="Pfam" id="PF01408"/>
    </source>
</evidence>